<dbReference type="AlphaFoldDB" id="A0AAD8KRP6"/>
<dbReference type="SMART" id="SM01146">
    <property type="entry name" value="DUF1086"/>
    <property type="match status" value="1"/>
</dbReference>
<comment type="caution">
    <text evidence="4">The sequence shown here is derived from an EMBL/GenBank/DDBJ whole genome shotgun (WGS) entry which is preliminary data.</text>
</comment>
<feature type="domain" description="CHD subfamily II SANT-like" evidence="3">
    <location>
        <begin position="13"/>
        <end position="163"/>
    </location>
</feature>
<protein>
    <recommendedName>
        <fullName evidence="3">CHD subfamily II SANT-like domain-containing protein</fullName>
    </recommendedName>
</protein>
<dbReference type="PANTHER" id="PTHR45623:SF17">
    <property type="entry name" value="CHROMODOMAIN-HELICASE-DNA-BINDING PROTEIN 3-RELATED"/>
    <property type="match status" value="1"/>
</dbReference>
<proteinExistence type="predicted"/>
<dbReference type="Pfam" id="PF08074">
    <property type="entry name" value="CHDCT2"/>
    <property type="match status" value="1"/>
</dbReference>
<dbReference type="PANTHER" id="PTHR45623">
    <property type="entry name" value="CHROMODOMAIN-HELICASE-DNA-BINDING PROTEIN 3-RELATED-RELATED"/>
    <property type="match status" value="1"/>
</dbReference>
<dbReference type="InterPro" id="IPR012957">
    <property type="entry name" value="CHD_C2"/>
</dbReference>
<feature type="region of interest" description="Disordered" evidence="2">
    <location>
        <begin position="1"/>
        <end position="43"/>
    </location>
</feature>
<keyword evidence="1" id="KW-0539">Nucleus</keyword>
<dbReference type="GO" id="GO:0003677">
    <property type="term" value="F:DNA binding"/>
    <property type="evidence" value="ECO:0007669"/>
    <property type="project" value="InterPro"/>
</dbReference>
<reference evidence="4" key="1">
    <citation type="journal article" date="2023" name="bioRxiv">
        <title>Improved chromosome-level genome assembly for marigold (Tagetes erecta).</title>
        <authorList>
            <person name="Jiang F."/>
            <person name="Yuan L."/>
            <person name="Wang S."/>
            <person name="Wang H."/>
            <person name="Xu D."/>
            <person name="Wang A."/>
            <person name="Fan W."/>
        </authorList>
    </citation>
    <scope>NUCLEOTIDE SEQUENCE</scope>
    <source>
        <strain evidence="4">WSJ</strain>
        <tissue evidence="4">Leaf</tissue>
    </source>
</reference>
<evidence type="ECO:0000259" key="3">
    <source>
        <dbReference type="SMART" id="SM01146"/>
    </source>
</evidence>
<dbReference type="InterPro" id="IPR009462">
    <property type="entry name" value="CHD_II_SANT-like"/>
</dbReference>
<accession>A0AAD8KRP6</accession>
<dbReference type="GO" id="GO:0005634">
    <property type="term" value="C:nucleus"/>
    <property type="evidence" value="ECO:0007669"/>
    <property type="project" value="TreeGrafter"/>
</dbReference>
<dbReference type="Pfam" id="PF06461">
    <property type="entry name" value="CHDII_SANT-like"/>
    <property type="match status" value="1"/>
</dbReference>
<evidence type="ECO:0000256" key="2">
    <source>
        <dbReference type="SAM" id="MobiDB-lite"/>
    </source>
</evidence>
<evidence type="ECO:0000313" key="4">
    <source>
        <dbReference type="EMBL" id="KAK1425966.1"/>
    </source>
</evidence>
<dbReference type="GO" id="GO:0016887">
    <property type="term" value="F:ATP hydrolysis activity"/>
    <property type="evidence" value="ECO:0007669"/>
    <property type="project" value="TreeGrafter"/>
</dbReference>
<dbReference type="GO" id="GO:0000785">
    <property type="term" value="C:chromatin"/>
    <property type="evidence" value="ECO:0007669"/>
    <property type="project" value="TreeGrafter"/>
</dbReference>
<name>A0AAD8KRP6_TARER</name>
<dbReference type="EMBL" id="JAUHHV010000004">
    <property type="protein sequence ID" value="KAK1425966.1"/>
    <property type="molecule type" value="Genomic_DNA"/>
</dbReference>
<dbReference type="Proteomes" id="UP001229421">
    <property type="component" value="Unassembled WGS sequence"/>
</dbReference>
<dbReference type="GO" id="GO:0003682">
    <property type="term" value="F:chromatin binding"/>
    <property type="evidence" value="ECO:0007669"/>
    <property type="project" value="TreeGrafter"/>
</dbReference>
<gene>
    <name evidence="4" type="ORF">QVD17_14633</name>
</gene>
<dbReference type="Gene3D" id="1.10.10.60">
    <property type="entry name" value="Homeodomain-like"/>
    <property type="match status" value="1"/>
</dbReference>
<keyword evidence="5" id="KW-1185">Reference proteome</keyword>
<evidence type="ECO:0000313" key="5">
    <source>
        <dbReference type="Proteomes" id="UP001229421"/>
    </source>
</evidence>
<sequence>MQTGLKQMVSVEEDGLEDVSSDADDNYEAELSDGDNSAPARKPYIDNTELMEGEGRDFRVLGFNKSQRAQFVQILMRYGIGDFDWRDFTSRLKQKSYEEIKAYGTLFLSHISETITDAATFSDGIPKEGLRIEDVLVRIAALLLVRDKVKYSSENPLFTDDIIYRYPALRGLKFWKEEHDRTLLQALLKHGYGKWQAIVDDKDLSVLEKGLNAEYQKEYFGQGDENPNEIRSDNLETVVDKSTASQNGTSSQMTGQIEVISAEELSTAACTDRLAMPHLYNEKGDITQHPMYAE</sequence>
<organism evidence="4 5">
    <name type="scientific">Tagetes erecta</name>
    <name type="common">African marigold</name>
    <dbReference type="NCBI Taxonomy" id="13708"/>
    <lineage>
        <taxon>Eukaryota</taxon>
        <taxon>Viridiplantae</taxon>
        <taxon>Streptophyta</taxon>
        <taxon>Embryophyta</taxon>
        <taxon>Tracheophyta</taxon>
        <taxon>Spermatophyta</taxon>
        <taxon>Magnoliopsida</taxon>
        <taxon>eudicotyledons</taxon>
        <taxon>Gunneridae</taxon>
        <taxon>Pentapetalae</taxon>
        <taxon>asterids</taxon>
        <taxon>campanulids</taxon>
        <taxon>Asterales</taxon>
        <taxon>Asteraceae</taxon>
        <taxon>Asteroideae</taxon>
        <taxon>Heliantheae alliance</taxon>
        <taxon>Tageteae</taxon>
        <taxon>Tagetes</taxon>
    </lineage>
</organism>
<dbReference type="GO" id="GO:0140658">
    <property type="term" value="F:ATP-dependent chromatin remodeler activity"/>
    <property type="evidence" value="ECO:0007669"/>
    <property type="project" value="TreeGrafter"/>
</dbReference>
<evidence type="ECO:0000256" key="1">
    <source>
        <dbReference type="ARBA" id="ARBA00023242"/>
    </source>
</evidence>
<feature type="compositionally biased region" description="Acidic residues" evidence="2">
    <location>
        <begin position="11"/>
        <end position="33"/>
    </location>
</feature>
<dbReference type="GO" id="GO:0042393">
    <property type="term" value="F:histone binding"/>
    <property type="evidence" value="ECO:0007669"/>
    <property type="project" value="TreeGrafter"/>
</dbReference>